<gene>
    <name evidence="9" type="ORF">UFOPK1509_00699</name>
    <name evidence="10" type="ORF">UFOPK2252_00520</name>
    <name evidence="11" type="ORF">UFOPK2592_00887</name>
    <name evidence="12" type="ORF">UFOPK3120_00542</name>
    <name evidence="13" type="ORF">UFOPK3935_00296</name>
    <name evidence="8" type="ORF">UFOPK4171_00681</name>
</gene>
<dbReference type="EMBL" id="CAFAAW010000049">
    <property type="protein sequence ID" value="CAB4810259.1"/>
    <property type="molecule type" value="Genomic_DNA"/>
</dbReference>
<dbReference type="InterPro" id="IPR002052">
    <property type="entry name" value="DNA_methylase_N6_adenine_CS"/>
</dbReference>
<dbReference type="EMBL" id="CAEZWN010000037">
    <property type="protein sequence ID" value="CAB4653949.1"/>
    <property type="molecule type" value="Genomic_DNA"/>
</dbReference>
<dbReference type="InterPro" id="IPR050320">
    <property type="entry name" value="N5-glutamine_MTase"/>
</dbReference>
<keyword evidence="2" id="KW-0489">Methyltransferase</keyword>
<evidence type="ECO:0000256" key="2">
    <source>
        <dbReference type="ARBA" id="ARBA00022603"/>
    </source>
</evidence>
<dbReference type="SUPFAM" id="SSF53335">
    <property type="entry name" value="S-adenosyl-L-methionine-dependent methyltransferases"/>
    <property type="match status" value="1"/>
</dbReference>
<evidence type="ECO:0000313" key="8">
    <source>
        <dbReference type="EMBL" id="CAB4340080.1"/>
    </source>
</evidence>
<evidence type="ECO:0000256" key="4">
    <source>
        <dbReference type="ARBA" id="ARBA00022691"/>
    </source>
</evidence>
<protein>
    <recommendedName>
        <fullName evidence="1">peptide chain release factor N(5)-glutamine methyltransferase</fullName>
        <ecNumber evidence="1">2.1.1.297</ecNumber>
    </recommendedName>
</protein>
<dbReference type="Pfam" id="PF05175">
    <property type="entry name" value="MTS"/>
    <property type="match status" value="1"/>
</dbReference>
<dbReference type="InterPro" id="IPR029063">
    <property type="entry name" value="SAM-dependent_MTases_sf"/>
</dbReference>
<dbReference type="Gene3D" id="1.10.8.10">
    <property type="entry name" value="DNA helicase RuvA subunit, C-terminal domain"/>
    <property type="match status" value="1"/>
</dbReference>
<dbReference type="GO" id="GO:0102559">
    <property type="term" value="F:peptide chain release factor N(5)-glutamine methyltransferase activity"/>
    <property type="evidence" value="ECO:0007669"/>
    <property type="project" value="UniProtKB-EC"/>
</dbReference>
<dbReference type="GO" id="GO:0003676">
    <property type="term" value="F:nucleic acid binding"/>
    <property type="evidence" value="ECO:0007669"/>
    <property type="project" value="InterPro"/>
</dbReference>
<dbReference type="EMBL" id="CAFBOH010000020">
    <property type="protein sequence ID" value="CAB4973683.1"/>
    <property type="molecule type" value="Genomic_DNA"/>
</dbReference>
<dbReference type="InterPro" id="IPR019874">
    <property type="entry name" value="RF_methyltr_PrmC"/>
</dbReference>
<accession>A0A6J6D1T1</accession>
<dbReference type="NCBIfam" id="TIGR03534">
    <property type="entry name" value="RF_mod_PrmC"/>
    <property type="match status" value="1"/>
</dbReference>
<dbReference type="InterPro" id="IPR040758">
    <property type="entry name" value="PrmC_N"/>
</dbReference>
<dbReference type="NCBIfam" id="TIGR00536">
    <property type="entry name" value="hemK_fam"/>
    <property type="match status" value="1"/>
</dbReference>
<dbReference type="EC" id="2.1.1.297" evidence="1"/>
<evidence type="ECO:0000256" key="5">
    <source>
        <dbReference type="ARBA" id="ARBA00048391"/>
    </source>
</evidence>
<dbReference type="EMBL" id="CAEZSY010000101">
    <property type="protein sequence ID" value="CAB4557807.1"/>
    <property type="molecule type" value="Genomic_DNA"/>
</dbReference>
<dbReference type="GO" id="GO:0032259">
    <property type="term" value="P:methylation"/>
    <property type="evidence" value="ECO:0007669"/>
    <property type="project" value="UniProtKB-KW"/>
</dbReference>
<dbReference type="EMBL" id="CAESAM010000057">
    <property type="protein sequence ID" value="CAB4340080.1"/>
    <property type="molecule type" value="Genomic_DNA"/>
</dbReference>
<evidence type="ECO:0000313" key="9">
    <source>
        <dbReference type="EMBL" id="CAB4557807.1"/>
    </source>
</evidence>
<feature type="domain" description="Methyltransferase small" evidence="6">
    <location>
        <begin position="119"/>
        <end position="203"/>
    </location>
</feature>
<dbReference type="Gene3D" id="3.40.50.150">
    <property type="entry name" value="Vaccinia Virus protein VP39"/>
    <property type="match status" value="1"/>
</dbReference>
<dbReference type="CDD" id="cd02440">
    <property type="entry name" value="AdoMet_MTases"/>
    <property type="match status" value="1"/>
</dbReference>
<organism evidence="9">
    <name type="scientific">freshwater metagenome</name>
    <dbReference type="NCBI Taxonomy" id="449393"/>
    <lineage>
        <taxon>unclassified sequences</taxon>
        <taxon>metagenomes</taxon>
        <taxon>ecological metagenomes</taxon>
    </lineage>
</organism>
<keyword evidence="3" id="KW-0808">Transferase</keyword>
<dbReference type="PANTHER" id="PTHR18895">
    <property type="entry name" value="HEMK METHYLTRANSFERASE"/>
    <property type="match status" value="1"/>
</dbReference>
<dbReference type="Pfam" id="PF17827">
    <property type="entry name" value="PrmC_N"/>
    <property type="match status" value="1"/>
</dbReference>
<dbReference type="PANTHER" id="PTHR18895:SF74">
    <property type="entry name" value="MTRF1L RELEASE FACTOR GLUTAMINE METHYLTRANSFERASE"/>
    <property type="match status" value="1"/>
</dbReference>
<evidence type="ECO:0000313" key="10">
    <source>
        <dbReference type="EMBL" id="CAB4653949.1"/>
    </source>
</evidence>
<dbReference type="InterPro" id="IPR004556">
    <property type="entry name" value="HemK-like"/>
</dbReference>
<dbReference type="PROSITE" id="PS00092">
    <property type="entry name" value="N6_MTASE"/>
    <property type="match status" value="1"/>
</dbReference>
<evidence type="ECO:0000259" key="6">
    <source>
        <dbReference type="Pfam" id="PF05175"/>
    </source>
</evidence>
<evidence type="ECO:0000256" key="1">
    <source>
        <dbReference type="ARBA" id="ARBA00012771"/>
    </source>
</evidence>
<comment type="catalytic activity">
    <reaction evidence="5">
        <text>L-glutaminyl-[peptide chain release factor] + S-adenosyl-L-methionine = N(5)-methyl-L-glutaminyl-[peptide chain release factor] + S-adenosyl-L-homocysteine + H(+)</text>
        <dbReference type="Rhea" id="RHEA:42896"/>
        <dbReference type="Rhea" id="RHEA-COMP:10271"/>
        <dbReference type="Rhea" id="RHEA-COMP:10272"/>
        <dbReference type="ChEBI" id="CHEBI:15378"/>
        <dbReference type="ChEBI" id="CHEBI:30011"/>
        <dbReference type="ChEBI" id="CHEBI:57856"/>
        <dbReference type="ChEBI" id="CHEBI:59789"/>
        <dbReference type="ChEBI" id="CHEBI:61891"/>
        <dbReference type="EC" id="2.1.1.297"/>
    </reaction>
</comment>
<keyword evidence="4" id="KW-0949">S-adenosyl-L-methionine</keyword>
<dbReference type="InterPro" id="IPR007848">
    <property type="entry name" value="Small_mtfrase_dom"/>
</dbReference>
<name>A0A6J6D1T1_9ZZZZ</name>
<evidence type="ECO:0000313" key="13">
    <source>
        <dbReference type="EMBL" id="CAB4973683.1"/>
    </source>
</evidence>
<dbReference type="EMBL" id="CAEZXU010000093">
    <property type="protein sequence ID" value="CAB4704064.1"/>
    <property type="molecule type" value="Genomic_DNA"/>
</dbReference>
<evidence type="ECO:0000313" key="11">
    <source>
        <dbReference type="EMBL" id="CAB4704064.1"/>
    </source>
</evidence>
<evidence type="ECO:0000256" key="3">
    <source>
        <dbReference type="ARBA" id="ARBA00022679"/>
    </source>
</evidence>
<evidence type="ECO:0000259" key="7">
    <source>
        <dbReference type="Pfam" id="PF17827"/>
    </source>
</evidence>
<proteinExistence type="predicted"/>
<evidence type="ECO:0000313" key="12">
    <source>
        <dbReference type="EMBL" id="CAB4810259.1"/>
    </source>
</evidence>
<dbReference type="AlphaFoldDB" id="A0A6J6D1T1"/>
<reference evidence="9" key="1">
    <citation type="submission" date="2020-05" db="EMBL/GenBank/DDBJ databases">
        <authorList>
            <person name="Chiriac C."/>
            <person name="Salcher M."/>
            <person name="Ghai R."/>
            <person name="Kavagutti S V."/>
        </authorList>
    </citation>
    <scope>NUCLEOTIDE SEQUENCE</scope>
</reference>
<feature type="domain" description="Release factor glutamine methyltransferase N-terminal" evidence="7">
    <location>
        <begin position="4"/>
        <end position="73"/>
    </location>
</feature>
<sequence length="288" mass="31425">MRSLLRDAVALFEKNQISAVDAEILLAHVIGVSRKQLITSTFELPTEEIARVTEEFNGLVEQRLLGKPVQYITASAPFRYLELSVGEGVLIPRPETEILIDRVIGFLQSAKAKNPDDKEIKSIVDLGAGSGAISIAIATEAALKDIAVNVVAVEKSAEAAQWLNKNISKYELTTRVVIEDVSIALQGVKADVVAANPPYIPNHEKLPHEVIGFEPEMALRGGAVDGMDVPKQFIAAAARILKSGGYFIMEHHEQQSELVKNVMVDNFTNIQSISDLTGRDRFTSGIRI</sequence>